<name>A0ABU0PAF3_9MICO</name>
<sequence length="124" mass="13843">MISKRDLAQRLDISLEMVARHGLGDGISEAEFAALEQDPPAWLIQSRANRKKGARPVWATLTCDVCGYTETARPKKWWPEFTYLSCRHHSPAELPKPAPGHHRGEFDGVGSRFVGFVDQSIEGV</sequence>
<protein>
    <submittedName>
        <fullName evidence="1">Uncharacterized protein</fullName>
    </submittedName>
</protein>
<proteinExistence type="predicted"/>
<dbReference type="Pfam" id="PF19460">
    <property type="entry name" value="DUF5997"/>
    <property type="match status" value="1"/>
</dbReference>
<accession>A0ABU0PAF3</accession>
<dbReference type="Proteomes" id="UP001239085">
    <property type="component" value="Unassembled WGS sequence"/>
</dbReference>
<comment type="caution">
    <text evidence="1">The sequence shown here is derived from an EMBL/GenBank/DDBJ whole genome shotgun (WGS) entry which is preliminary data.</text>
</comment>
<evidence type="ECO:0000313" key="2">
    <source>
        <dbReference type="Proteomes" id="UP001239085"/>
    </source>
</evidence>
<dbReference type="InterPro" id="IPR046039">
    <property type="entry name" value="DUF5997"/>
</dbReference>
<dbReference type="EMBL" id="JAUSXK010000001">
    <property type="protein sequence ID" value="MDQ0643661.1"/>
    <property type="molecule type" value="Genomic_DNA"/>
</dbReference>
<organism evidence="1 2">
    <name type="scientific">Microbacterium murale</name>
    <dbReference type="NCBI Taxonomy" id="1081040"/>
    <lineage>
        <taxon>Bacteria</taxon>
        <taxon>Bacillati</taxon>
        <taxon>Actinomycetota</taxon>
        <taxon>Actinomycetes</taxon>
        <taxon>Micrococcales</taxon>
        <taxon>Microbacteriaceae</taxon>
        <taxon>Microbacterium</taxon>
    </lineage>
</organism>
<dbReference type="RefSeq" id="WP_307360606.1">
    <property type="nucleotide sequence ID" value="NZ_JAUSXK010000001.1"/>
</dbReference>
<keyword evidence="2" id="KW-1185">Reference proteome</keyword>
<reference evidence="1 2" key="1">
    <citation type="submission" date="2023-07" db="EMBL/GenBank/DDBJ databases">
        <title>Comparative genomics of wheat-associated soil bacteria to identify genetic determinants of phenazine resistance.</title>
        <authorList>
            <person name="Mouncey N."/>
        </authorList>
    </citation>
    <scope>NUCLEOTIDE SEQUENCE [LARGE SCALE GENOMIC DNA]</scope>
    <source>
        <strain evidence="1 2">W2I7</strain>
    </source>
</reference>
<gene>
    <name evidence="1" type="ORF">QFZ46_001821</name>
</gene>
<evidence type="ECO:0000313" key="1">
    <source>
        <dbReference type="EMBL" id="MDQ0643661.1"/>
    </source>
</evidence>